<evidence type="ECO:0000256" key="1">
    <source>
        <dbReference type="SAM" id="MobiDB-lite"/>
    </source>
</evidence>
<name>A0A0D2YER3_FUSOF</name>
<dbReference type="EnsemblFungi" id="FOXG_14801T0">
    <property type="protein sequence ID" value="FOXG_14801P0"/>
    <property type="gene ID" value="FOXG_14801"/>
</dbReference>
<feature type="region of interest" description="Disordered" evidence="1">
    <location>
        <begin position="66"/>
        <end position="100"/>
    </location>
</feature>
<proteinExistence type="predicted"/>
<evidence type="ECO:0000313" key="3">
    <source>
        <dbReference type="Proteomes" id="UP000002489"/>
    </source>
</evidence>
<sequence length="454" mass="48389">MPVSTNSQEDTSSADTNTKRTSSDAKTSSAANESSETMTTSAVGHTSEAMIDTTAITTSSKTLALEETSKAETTGPVSQAVGSTSQPVTTSGPSQPTGTTCKPSCEMINDFYAHLDDFGCDINGVFVKSDAIYTLPGEEVGATQAHWYNSNDECAEICKTLPGCLSAGFQRLSGRCFFSNTLVTREDIGDGRDSQMVHWFGMECFTCGCSSGDTSTTAFPTTTLVPEPTSVTTTTKATQSTGVCHNNRGQECEINPSNVENNDYVCIGGGVFTGETWTVPRSVYPMQENGEQCAAICNTLENCESSGFFGMENHCLFTTTKIKTSDFADPDPNYDDPGLDPKNSVWSHRSCWTCPTCVLSNAPLPKSPTCNYKPGDACTRVSADGVICNYSGMLPGTFGIDGSYPDQSSSGKCAAICRKMTGCLGSGYRNGQYRHTYDLVWDDPSCFECPGCST</sequence>
<organism evidence="2 3">
    <name type="scientific">Fusarium oxysporum (strain Fo5176)</name>
    <name type="common">Fusarium vascular wilt</name>
    <dbReference type="NCBI Taxonomy" id="660025"/>
    <lineage>
        <taxon>Eukaryota</taxon>
        <taxon>Fungi</taxon>
        <taxon>Dikarya</taxon>
        <taxon>Ascomycota</taxon>
        <taxon>Pezizomycotina</taxon>
        <taxon>Sordariomycetes</taxon>
        <taxon>Hypocreomycetidae</taxon>
        <taxon>Hypocreales</taxon>
        <taxon>Nectriaceae</taxon>
        <taxon>Fusarium</taxon>
        <taxon>Fusarium oxysporum species complex</taxon>
    </lineage>
</organism>
<protein>
    <recommendedName>
        <fullName evidence="4">Apple domain-containing protein</fullName>
    </recommendedName>
</protein>
<reference evidence="2" key="2">
    <citation type="submission" date="2025-08" db="UniProtKB">
        <authorList>
            <consortium name="EnsemblFungi"/>
        </authorList>
    </citation>
    <scope>IDENTIFICATION</scope>
    <source>
        <strain evidence="2">4287 / CBS 123668 / FGSC 9935 / NRRL 34936</strain>
    </source>
</reference>
<dbReference type="AlphaFoldDB" id="A0A0D2YER3"/>
<feature type="compositionally biased region" description="Low complexity" evidence="1">
    <location>
        <begin position="81"/>
        <end position="100"/>
    </location>
</feature>
<evidence type="ECO:0000313" key="2">
    <source>
        <dbReference type="EnsemblFungi" id="FOXG_14801P0"/>
    </source>
</evidence>
<feature type="region of interest" description="Disordered" evidence="1">
    <location>
        <begin position="1"/>
        <end position="50"/>
    </location>
</feature>
<evidence type="ECO:0008006" key="4">
    <source>
        <dbReference type="Google" id="ProtNLM"/>
    </source>
</evidence>
<feature type="compositionally biased region" description="Polar residues" evidence="1">
    <location>
        <begin position="24"/>
        <end position="44"/>
    </location>
</feature>
<dbReference type="Proteomes" id="UP000002489">
    <property type="component" value="Unassembled WGS sequence"/>
</dbReference>
<reference evidence="3" key="1">
    <citation type="journal article" date="2012" name="Mol. Plant Microbe Interact.">
        <title>A highly conserved effector in Fusarium oxysporum is required for full virulence on Arabidopsis.</title>
        <authorList>
            <person name="Thatcher L.F."/>
            <person name="Gardiner D.M."/>
            <person name="Kazan K."/>
            <person name="Manners J."/>
        </authorList>
    </citation>
    <scope>NUCLEOTIDE SEQUENCE [LARGE SCALE GENOMIC DNA]</scope>
    <source>
        <strain evidence="3">Fo5176</strain>
    </source>
</reference>
<accession>A0A0D2YER3</accession>
<feature type="compositionally biased region" description="Polar residues" evidence="1">
    <location>
        <begin position="1"/>
        <end position="16"/>
    </location>
</feature>